<dbReference type="Proteomes" id="UP000277999">
    <property type="component" value="Unassembled WGS sequence"/>
</dbReference>
<dbReference type="AlphaFoldDB" id="A0A3M0T5N0"/>
<reference evidence="1 2" key="1">
    <citation type="submission" date="2018-10" db="EMBL/GenBank/DDBJ databases">
        <title>Genome-centric metagenomics revealed C2 chemical producing, CO utilizing Clostridium with novel acetogenic gene cluster.</title>
        <authorList>
            <person name="Kang H."/>
            <person name="Park B."/>
            <person name="Choi I.G."/>
            <person name="Chang I.S."/>
        </authorList>
    </citation>
    <scope>NUCLEOTIDE SEQUENCE [LARGE SCALE GENOMIC DNA]</scope>
    <source>
        <strain evidence="1 2">H21-9</strain>
    </source>
</reference>
<comment type="caution">
    <text evidence="1">The sequence shown here is derived from an EMBL/GenBank/DDBJ whole genome shotgun (WGS) entry which is preliminary data.</text>
</comment>
<gene>
    <name evidence="1" type="ORF">D9O40_06135</name>
</gene>
<protein>
    <submittedName>
        <fullName evidence="1">Uncharacterized protein</fullName>
    </submittedName>
</protein>
<dbReference type="RefSeq" id="WP_122058315.1">
    <property type="nucleotide sequence ID" value="NZ_RFAQ01000013.1"/>
</dbReference>
<evidence type="ECO:0000313" key="1">
    <source>
        <dbReference type="EMBL" id="RMD02358.1"/>
    </source>
</evidence>
<accession>A0A3M0T5N0</accession>
<name>A0A3M0T5N0_9CLOT</name>
<organism evidence="1 2">
    <name type="scientific">Clostridium autoethanogenum</name>
    <dbReference type="NCBI Taxonomy" id="84023"/>
    <lineage>
        <taxon>Bacteria</taxon>
        <taxon>Bacillati</taxon>
        <taxon>Bacillota</taxon>
        <taxon>Clostridia</taxon>
        <taxon>Eubacteriales</taxon>
        <taxon>Clostridiaceae</taxon>
        <taxon>Clostridium</taxon>
    </lineage>
</organism>
<dbReference type="EMBL" id="RFAQ01000013">
    <property type="protein sequence ID" value="RMD02358.1"/>
    <property type="molecule type" value="Genomic_DNA"/>
</dbReference>
<proteinExistence type="predicted"/>
<sequence length="132" mass="15144">MGELIWETVNVRQSTRRSGEAFASIGQGRISLNADACDLIDDIYNYDWVNIMQAKEGNRVVKIGIRFTNTKDNYSLRAVRRKYKNENAEGININSKQLVKKYFGETKETSTSRYLVEKVDESTLAINISREL</sequence>
<evidence type="ECO:0000313" key="2">
    <source>
        <dbReference type="Proteomes" id="UP000277999"/>
    </source>
</evidence>